<organism evidence="1 2">
    <name type="scientific">Saccharothrix saharensis</name>
    <dbReference type="NCBI Taxonomy" id="571190"/>
    <lineage>
        <taxon>Bacteria</taxon>
        <taxon>Bacillati</taxon>
        <taxon>Actinomycetota</taxon>
        <taxon>Actinomycetes</taxon>
        <taxon>Pseudonocardiales</taxon>
        <taxon>Pseudonocardiaceae</taxon>
        <taxon>Saccharothrix</taxon>
    </lineage>
</organism>
<protein>
    <submittedName>
        <fullName evidence="1">Uncharacterized protein</fullName>
    </submittedName>
</protein>
<dbReference type="EMBL" id="VFPP01000001">
    <property type="protein sequence ID" value="TQM81993.1"/>
    <property type="molecule type" value="Genomic_DNA"/>
</dbReference>
<keyword evidence="2" id="KW-1185">Reference proteome</keyword>
<dbReference type="Proteomes" id="UP000316628">
    <property type="component" value="Unassembled WGS sequence"/>
</dbReference>
<evidence type="ECO:0000313" key="1">
    <source>
        <dbReference type="EMBL" id="TQM81993.1"/>
    </source>
</evidence>
<accession>A0A543JGM7</accession>
<proteinExistence type="predicted"/>
<dbReference type="AlphaFoldDB" id="A0A543JGM7"/>
<name>A0A543JGM7_9PSEU</name>
<sequence length="90" mass="10249">MLSEVRNPGRTWQWCETVATEAVEPGATVEESVAGLRPWASRLLRGGEHRDGFYHAFLVEADEDGEFDTYHSTHVEDLVWFYDSEYVLAG</sequence>
<reference evidence="1 2" key="1">
    <citation type="submission" date="2019-06" db="EMBL/GenBank/DDBJ databases">
        <title>Sequencing the genomes of 1000 actinobacteria strains.</title>
        <authorList>
            <person name="Klenk H.-P."/>
        </authorList>
    </citation>
    <scope>NUCLEOTIDE SEQUENCE [LARGE SCALE GENOMIC DNA]</scope>
    <source>
        <strain evidence="1 2">DSM 45456</strain>
    </source>
</reference>
<evidence type="ECO:0000313" key="2">
    <source>
        <dbReference type="Proteomes" id="UP000316628"/>
    </source>
</evidence>
<gene>
    <name evidence="1" type="ORF">FHX81_4385</name>
</gene>
<comment type="caution">
    <text evidence="1">The sequence shown here is derived from an EMBL/GenBank/DDBJ whole genome shotgun (WGS) entry which is preliminary data.</text>
</comment>